<reference evidence="2 3" key="1">
    <citation type="submission" date="2010-12" db="EMBL/GenBank/DDBJ databases">
        <title>Whole genome sequence of Anaerolinea thermophila UNI-1.</title>
        <authorList>
            <person name="Narita-Yamada S."/>
            <person name="Kishi E."/>
            <person name="Watanabe Y."/>
            <person name="Takasaki K."/>
            <person name="Ankai A."/>
            <person name="Oguchi A."/>
            <person name="Fukui S."/>
            <person name="Takahashi M."/>
            <person name="Yashiro I."/>
            <person name="Hosoyama A."/>
            <person name="Sekiguchi Y."/>
            <person name="Hanada S."/>
            <person name="Fujita N."/>
        </authorList>
    </citation>
    <scope>NUCLEOTIDE SEQUENCE [LARGE SCALE GENOMIC DNA]</scope>
    <source>
        <strain evidence="3">DSM 14523 / JCM 11388 / NBRC 100420 / UNI-1</strain>
    </source>
</reference>
<dbReference type="FunCoup" id="E8N0Q5">
    <property type="interactions" value="7"/>
</dbReference>
<keyword evidence="1" id="KW-0812">Transmembrane</keyword>
<protein>
    <submittedName>
        <fullName evidence="2">Hypothetical membrane protein</fullName>
    </submittedName>
</protein>
<feature type="transmembrane region" description="Helical" evidence="1">
    <location>
        <begin position="97"/>
        <end position="119"/>
    </location>
</feature>
<keyword evidence="1" id="KW-1133">Transmembrane helix</keyword>
<feature type="transmembrane region" description="Helical" evidence="1">
    <location>
        <begin position="5"/>
        <end position="22"/>
    </location>
</feature>
<keyword evidence="3" id="KW-1185">Reference proteome</keyword>
<keyword evidence="1" id="KW-0472">Membrane</keyword>
<feature type="transmembrane region" description="Helical" evidence="1">
    <location>
        <begin position="34"/>
        <end position="51"/>
    </location>
</feature>
<dbReference type="Pfam" id="PF04020">
    <property type="entry name" value="Phage_holin_4_2"/>
    <property type="match status" value="1"/>
</dbReference>
<dbReference type="SUPFAM" id="SSF103473">
    <property type="entry name" value="MFS general substrate transporter"/>
    <property type="match status" value="1"/>
</dbReference>
<evidence type="ECO:0000313" key="3">
    <source>
        <dbReference type="Proteomes" id="UP000008922"/>
    </source>
</evidence>
<dbReference type="RefSeq" id="WP_013558846.1">
    <property type="nucleotide sequence ID" value="NC_014960.1"/>
</dbReference>
<dbReference type="PANTHER" id="PTHR37309:SF1">
    <property type="entry name" value="SLR0284 PROTEIN"/>
    <property type="match status" value="1"/>
</dbReference>
<dbReference type="STRING" id="926569.ANT_04160"/>
<organism evidence="2 3">
    <name type="scientific">Anaerolinea thermophila (strain DSM 14523 / JCM 11388 / NBRC 100420 / UNI-1)</name>
    <dbReference type="NCBI Taxonomy" id="926569"/>
    <lineage>
        <taxon>Bacteria</taxon>
        <taxon>Bacillati</taxon>
        <taxon>Chloroflexota</taxon>
        <taxon>Anaerolineae</taxon>
        <taxon>Anaerolineales</taxon>
        <taxon>Anaerolineaceae</taxon>
        <taxon>Anaerolinea</taxon>
    </lineage>
</organism>
<evidence type="ECO:0000256" key="1">
    <source>
        <dbReference type="SAM" id="Phobius"/>
    </source>
</evidence>
<evidence type="ECO:0000313" key="2">
    <source>
        <dbReference type="EMBL" id="BAJ62450.1"/>
    </source>
</evidence>
<name>E8N0Q5_ANATU</name>
<feature type="transmembrane region" description="Helical" evidence="1">
    <location>
        <begin position="63"/>
        <end position="85"/>
    </location>
</feature>
<dbReference type="OrthoDB" id="163172at2"/>
<gene>
    <name evidence="2" type="ordered locus">ANT_04160</name>
</gene>
<dbReference type="KEGG" id="atm:ANT_04160"/>
<proteinExistence type="predicted"/>
<dbReference type="EMBL" id="AP012029">
    <property type="protein sequence ID" value="BAJ62450.1"/>
    <property type="molecule type" value="Genomic_DNA"/>
</dbReference>
<dbReference type="InterPro" id="IPR036259">
    <property type="entry name" value="MFS_trans_sf"/>
</dbReference>
<dbReference type="PANTHER" id="PTHR37309">
    <property type="entry name" value="SLR0284 PROTEIN"/>
    <property type="match status" value="1"/>
</dbReference>
<dbReference type="InterPro" id="IPR007165">
    <property type="entry name" value="Phage_holin_4_2"/>
</dbReference>
<sequence>MQKLLIRLGINAVALYTAIYLLSGRGITHQFENWWEILWLALIFGLVNALVRPVVIAMSCPLLILTLGLGTLLINTLMFVIAGWIGTQFGVGFEVDGFMPAFLGALIVSVVSALLSLFFHDEPRKHRPRPRRD</sequence>
<dbReference type="Proteomes" id="UP000008922">
    <property type="component" value="Chromosome"/>
</dbReference>
<dbReference type="AlphaFoldDB" id="E8N0Q5"/>
<dbReference type="InParanoid" id="E8N0Q5"/>
<dbReference type="eggNOG" id="COG1950">
    <property type="taxonomic scope" value="Bacteria"/>
</dbReference>
<accession>E8N0Q5</accession>
<dbReference type="HOGENOM" id="CLU_120441_0_1_0"/>